<comment type="subcellular location">
    <subcellularLocation>
        <location evidence="1">Membrane</location>
        <topology evidence="1">Multi-pass membrane protein</topology>
    </subcellularLocation>
</comment>
<gene>
    <name evidence="10" type="ORF">H4R20_003102</name>
</gene>
<keyword evidence="5 7" id="KW-0472">Membrane</keyword>
<feature type="domain" description="TM7S3/TM198-like" evidence="9">
    <location>
        <begin position="45"/>
        <end position="239"/>
    </location>
</feature>
<evidence type="ECO:0000313" key="11">
    <source>
        <dbReference type="Proteomes" id="UP001140094"/>
    </source>
</evidence>
<feature type="transmembrane region" description="Helical" evidence="7">
    <location>
        <begin position="97"/>
        <end position="117"/>
    </location>
</feature>
<dbReference type="Proteomes" id="UP001140094">
    <property type="component" value="Unassembled WGS sequence"/>
</dbReference>
<keyword evidence="8" id="KW-0732">Signal</keyword>
<dbReference type="AlphaFoldDB" id="A0A9W8HTY0"/>
<dbReference type="PANTHER" id="PTHR31247">
    <property type="entry name" value="TRANSMEMBRANE PROTEIN 198 FAMILY MEMBER"/>
    <property type="match status" value="1"/>
</dbReference>
<dbReference type="OrthoDB" id="102260at2759"/>
<comment type="similarity">
    <text evidence="2">Belongs to the TMEM198 family.</text>
</comment>
<feature type="transmembrane region" description="Helical" evidence="7">
    <location>
        <begin position="150"/>
        <end position="170"/>
    </location>
</feature>
<keyword evidence="11" id="KW-1185">Reference proteome</keyword>
<comment type="caution">
    <text evidence="10">The sequence shown here is derived from an EMBL/GenBank/DDBJ whole genome shotgun (WGS) entry which is preliminary data.</text>
</comment>
<dbReference type="GO" id="GO:0005886">
    <property type="term" value="C:plasma membrane"/>
    <property type="evidence" value="ECO:0007669"/>
    <property type="project" value="TreeGrafter"/>
</dbReference>
<evidence type="ECO:0000256" key="7">
    <source>
        <dbReference type="SAM" id="Phobius"/>
    </source>
</evidence>
<accession>A0A9W8HTY0</accession>
<keyword evidence="3 7" id="KW-0812">Transmembrane</keyword>
<feature type="signal peptide" evidence="8">
    <location>
        <begin position="1"/>
        <end position="15"/>
    </location>
</feature>
<proteinExistence type="inferred from homology"/>
<protein>
    <recommendedName>
        <fullName evidence="6">Transmembrane protein 198</fullName>
    </recommendedName>
</protein>
<evidence type="ECO:0000313" key="10">
    <source>
        <dbReference type="EMBL" id="KAJ2802885.1"/>
    </source>
</evidence>
<evidence type="ECO:0000256" key="2">
    <source>
        <dbReference type="ARBA" id="ARBA00006244"/>
    </source>
</evidence>
<evidence type="ECO:0000256" key="1">
    <source>
        <dbReference type="ARBA" id="ARBA00004141"/>
    </source>
</evidence>
<evidence type="ECO:0000256" key="4">
    <source>
        <dbReference type="ARBA" id="ARBA00022989"/>
    </source>
</evidence>
<feature type="transmembrane region" description="Helical" evidence="7">
    <location>
        <begin position="34"/>
        <end position="57"/>
    </location>
</feature>
<dbReference type="InterPro" id="IPR025256">
    <property type="entry name" value="TM7S3/TM198-like_dom"/>
</dbReference>
<sequence>MVLAMLLCLLGVALADDTHKISTDNGGLALNDHGALVASGIVAGIGLIVIGFFFNYFGYRLVKMLIFLAGFCVVGGLVLYAEYSIRAPLEEEKGRQLWYLVIAAILGAVAGGILLFLYKVGVAFVGALGGFALASWILSMRSGGVIHSDIGRILFIVGLVIVGMVAALFLQRPAIIVASSIWGSYMLFVGIDCFARTGFQFTALAFLNTPGAVYEASPKVYAMIACMALSALLGVLAQFRLTRKPKSAFIPL</sequence>
<evidence type="ECO:0000256" key="6">
    <source>
        <dbReference type="ARBA" id="ARBA00049737"/>
    </source>
</evidence>
<name>A0A9W8HTY0_9FUNG</name>
<feature type="transmembrane region" description="Helical" evidence="7">
    <location>
        <begin position="122"/>
        <end position="138"/>
    </location>
</feature>
<keyword evidence="4 7" id="KW-1133">Transmembrane helix</keyword>
<evidence type="ECO:0000259" key="9">
    <source>
        <dbReference type="Pfam" id="PF13886"/>
    </source>
</evidence>
<evidence type="ECO:0000256" key="8">
    <source>
        <dbReference type="SAM" id="SignalP"/>
    </source>
</evidence>
<dbReference type="PANTHER" id="PTHR31247:SF5">
    <property type="entry name" value="DUF4203 DOMAIN-CONTAINING PROTEIN"/>
    <property type="match status" value="1"/>
</dbReference>
<dbReference type="EMBL" id="JANBUO010000597">
    <property type="protein sequence ID" value="KAJ2802885.1"/>
    <property type="molecule type" value="Genomic_DNA"/>
</dbReference>
<dbReference type="InterPro" id="IPR040236">
    <property type="entry name" value="TMEM198"/>
</dbReference>
<reference evidence="10" key="1">
    <citation type="submission" date="2022-07" db="EMBL/GenBank/DDBJ databases">
        <title>Phylogenomic reconstructions and comparative analyses of Kickxellomycotina fungi.</title>
        <authorList>
            <person name="Reynolds N.K."/>
            <person name="Stajich J.E."/>
            <person name="Barry K."/>
            <person name="Grigoriev I.V."/>
            <person name="Crous P."/>
            <person name="Smith M.E."/>
        </authorList>
    </citation>
    <scope>NUCLEOTIDE SEQUENCE</scope>
    <source>
        <strain evidence="10">NRRL 1565</strain>
    </source>
</reference>
<evidence type="ECO:0000256" key="5">
    <source>
        <dbReference type="ARBA" id="ARBA00023136"/>
    </source>
</evidence>
<organism evidence="10 11">
    <name type="scientific">Coemansia guatemalensis</name>
    <dbReference type="NCBI Taxonomy" id="2761395"/>
    <lineage>
        <taxon>Eukaryota</taxon>
        <taxon>Fungi</taxon>
        <taxon>Fungi incertae sedis</taxon>
        <taxon>Zoopagomycota</taxon>
        <taxon>Kickxellomycotina</taxon>
        <taxon>Kickxellomycetes</taxon>
        <taxon>Kickxellales</taxon>
        <taxon>Kickxellaceae</taxon>
        <taxon>Coemansia</taxon>
    </lineage>
</organism>
<dbReference type="Pfam" id="PF13886">
    <property type="entry name" value="TM7S3_TM198"/>
    <property type="match status" value="1"/>
</dbReference>
<evidence type="ECO:0000256" key="3">
    <source>
        <dbReference type="ARBA" id="ARBA00022692"/>
    </source>
</evidence>
<feature type="transmembrane region" description="Helical" evidence="7">
    <location>
        <begin position="220"/>
        <end position="239"/>
    </location>
</feature>
<feature type="transmembrane region" description="Helical" evidence="7">
    <location>
        <begin position="182"/>
        <end position="208"/>
    </location>
</feature>
<feature type="transmembrane region" description="Helical" evidence="7">
    <location>
        <begin position="64"/>
        <end position="85"/>
    </location>
</feature>
<feature type="chain" id="PRO_5040852570" description="Transmembrane protein 198" evidence="8">
    <location>
        <begin position="16"/>
        <end position="252"/>
    </location>
</feature>